<evidence type="ECO:0000256" key="4">
    <source>
        <dbReference type="ARBA" id="ARBA00022989"/>
    </source>
</evidence>
<name>A0A1D7TK75_9BACT</name>
<keyword evidence="3 6" id="KW-0812">Transmembrane</keyword>
<organism evidence="8 9">
    <name type="scientific">Sulfurospirillum halorespirans DSM 13726</name>
    <dbReference type="NCBI Taxonomy" id="1193502"/>
    <lineage>
        <taxon>Bacteria</taxon>
        <taxon>Pseudomonadati</taxon>
        <taxon>Campylobacterota</taxon>
        <taxon>Epsilonproteobacteria</taxon>
        <taxon>Campylobacterales</taxon>
        <taxon>Sulfurospirillaceae</taxon>
        <taxon>Sulfurospirillum</taxon>
    </lineage>
</organism>
<dbReference type="GO" id="GO:0005886">
    <property type="term" value="C:plasma membrane"/>
    <property type="evidence" value="ECO:0007669"/>
    <property type="project" value="UniProtKB-SubCell"/>
</dbReference>
<evidence type="ECO:0000259" key="7">
    <source>
        <dbReference type="Pfam" id="PF09335"/>
    </source>
</evidence>
<gene>
    <name evidence="8" type="ORF">SHALO_1577</name>
</gene>
<dbReference type="PANTHER" id="PTHR42709">
    <property type="entry name" value="ALKALINE PHOSPHATASE LIKE PROTEIN"/>
    <property type="match status" value="1"/>
</dbReference>
<evidence type="ECO:0000256" key="6">
    <source>
        <dbReference type="SAM" id="Phobius"/>
    </source>
</evidence>
<comment type="subcellular location">
    <subcellularLocation>
        <location evidence="1">Cell membrane</location>
        <topology evidence="1">Multi-pass membrane protein</topology>
    </subcellularLocation>
</comment>
<evidence type="ECO:0000256" key="3">
    <source>
        <dbReference type="ARBA" id="ARBA00022692"/>
    </source>
</evidence>
<accession>A0A1D7TK75</accession>
<proteinExistence type="predicted"/>
<dbReference type="InterPro" id="IPR032816">
    <property type="entry name" value="VTT_dom"/>
</dbReference>
<reference evidence="9" key="1">
    <citation type="submission" date="2016-08" db="EMBL/GenBank/DDBJ databases">
        <title>Complete genome sequence of the organohalide-respiring Epsilonproteobacterium Sulfurospirillum halorespirans.</title>
        <authorList>
            <person name="Goris T."/>
            <person name="Zimmermann J."/>
            <person name="Schenz B."/>
            <person name="Lemos M."/>
            <person name="Hackermueller J."/>
            <person name="Diekert G."/>
        </authorList>
    </citation>
    <scope>NUCLEOTIDE SEQUENCE [LARGE SCALE GENOMIC DNA]</scope>
    <source>
        <strain>DSM 13726</strain>
        <strain evidence="9">PCE-M2</strain>
    </source>
</reference>
<keyword evidence="4 6" id="KW-1133">Transmembrane helix</keyword>
<dbReference type="InterPro" id="IPR051311">
    <property type="entry name" value="DedA_domain"/>
</dbReference>
<keyword evidence="2" id="KW-1003">Cell membrane</keyword>
<dbReference type="Pfam" id="PF09335">
    <property type="entry name" value="VTT_dom"/>
    <property type="match status" value="1"/>
</dbReference>
<dbReference type="STRING" id="1193502.SHALO_1577"/>
<keyword evidence="9" id="KW-1185">Reference proteome</keyword>
<evidence type="ECO:0000313" key="9">
    <source>
        <dbReference type="Proteomes" id="UP000094609"/>
    </source>
</evidence>
<dbReference type="KEGG" id="shal:SHALO_1577"/>
<feature type="domain" description="VTT" evidence="7">
    <location>
        <begin position="33"/>
        <end position="159"/>
    </location>
</feature>
<sequence length="207" mass="23456">MHAIIDWIVQTVGAFGYVGIFVMMLIESSIFPLPSEVVMIPAGYLCAKGEMNLVIVIVLGTLGSIAGALLNYYLAVKLGRKLILKYGHYVFFKPETLEKVEVFFKTHGSFSTFTGRLIPVIRHYISLPAGLARMNVWLFCFYTGFGAAIWVSILTFLGYYFGQNEALLNEHLHTITIAVIIFIVIFAAIYIWLHKKKERKRRAKKIL</sequence>
<dbReference type="PATRIC" id="fig|1193502.14.peg.1601"/>
<dbReference type="RefSeq" id="WP_069478061.1">
    <property type="nucleotide sequence ID" value="NZ_CP017111.1"/>
</dbReference>
<keyword evidence="5 6" id="KW-0472">Membrane</keyword>
<feature type="transmembrane region" description="Helical" evidence="6">
    <location>
        <begin position="172"/>
        <end position="193"/>
    </location>
</feature>
<evidence type="ECO:0000313" key="8">
    <source>
        <dbReference type="EMBL" id="AOO65350.1"/>
    </source>
</evidence>
<feature type="transmembrane region" description="Helical" evidence="6">
    <location>
        <begin position="136"/>
        <end position="160"/>
    </location>
</feature>
<dbReference type="AlphaFoldDB" id="A0A1D7TK75"/>
<dbReference type="EMBL" id="CP017111">
    <property type="protein sequence ID" value="AOO65350.1"/>
    <property type="molecule type" value="Genomic_DNA"/>
</dbReference>
<evidence type="ECO:0000256" key="1">
    <source>
        <dbReference type="ARBA" id="ARBA00004651"/>
    </source>
</evidence>
<protein>
    <submittedName>
        <fullName evidence="8">Putative membrane protein</fullName>
    </submittedName>
</protein>
<dbReference type="PANTHER" id="PTHR42709:SF6">
    <property type="entry name" value="UNDECAPRENYL PHOSPHATE TRANSPORTER A"/>
    <property type="match status" value="1"/>
</dbReference>
<evidence type="ECO:0000256" key="2">
    <source>
        <dbReference type="ARBA" id="ARBA00022475"/>
    </source>
</evidence>
<feature type="transmembrane region" description="Helical" evidence="6">
    <location>
        <begin position="53"/>
        <end position="75"/>
    </location>
</feature>
<evidence type="ECO:0000256" key="5">
    <source>
        <dbReference type="ARBA" id="ARBA00023136"/>
    </source>
</evidence>
<feature type="transmembrane region" description="Helical" evidence="6">
    <location>
        <begin position="12"/>
        <end position="33"/>
    </location>
</feature>
<dbReference type="Proteomes" id="UP000094609">
    <property type="component" value="Chromosome"/>
</dbReference>